<reference evidence="2" key="1">
    <citation type="submission" date="2010-08" db="EMBL/GenBank/DDBJ databases">
        <authorList>
            <consortium name="Caenorhabditis japonica Sequencing Consortium"/>
            <person name="Wilson R.K."/>
        </authorList>
    </citation>
    <scope>NUCLEOTIDE SEQUENCE [LARGE SCALE GENOMIC DNA]</scope>
    <source>
        <strain evidence="2">DF5081</strain>
    </source>
</reference>
<evidence type="ECO:0000313" key="2">
    <source>
        <dbReference type="Proteomes" id="UP000005237"/>
    </source>
</evidence>
<dbReference type="Proteomes" id="UP000005237">
    <property type="component" value="Unassembled WGS sequence"/>
</dbReference>
<evidence type="ECO:0000313" key="1">
    <source>
        <dbReference type="EnsemblMetazoa" id="CJA24329.1"/>
    </source>
</evidence>
<dbReference type="EnsemblMetazoa" id="CJA24329.1">
    <property type="protein sequence ID" value="CJA24329.1"/>
    <property type="gene ID" value="WBGene00179901"/>
</dbReference>
<reference evidence="1" key="2">
    <citation type="submission" date="2022-06" db="UniProtKB">
        <authorList>
            <consortium name="EnsemblMetazoa"/>
        </authorList>
    </citation>
    <scope>IDENTIFICATION</scope>
    <source>
        <strain evidence="1">DF5081</strain>
    </source>
</reference>
<sequence>MQLFRNLSAVGHVQFFKQSLLKKLSELQHFEYQVPMGKSTLTLTTLLRKVNKTLLCRKVLCRKVAL</sequence>
<proteinExistence type="predicted"/>
<accession>A0A8R1E6N6</accession>
<name>A0A8R1E6N6_CAEJA</name>
<organism evidence="1 2">
    <name type="scientific">Caenorhabditis japonica</name>
    <dbReference type="NCBI Taxonomy" id="281687"/>
    <lineage>
        <taxon>Eukaryota</taxon>
        <taxon>Metazoa</taxon>
        <taxon>Ecdysozoa</taxon>
        <taxon>Nematoda</taxon>
        <taxon>Chromadorea</taxon>
        <taxon>Rhabditida</taxon>
        <taxon>Rhabditina</taxon>
        <taxon>Rhabditomorpha</taxon>
        <taxon>Rhabditoidea</taxon>
        <taxon>Rhabditidae</taxon>
        <taxon>Peloderinae</taxon>
        <taxon>Caenorhabditis</taxon>
    </lineage>
</organism>
<dbReference type="AlphaFoldDB" id="A0A8R1E6N6"/>
<protein>
    <submittedName>
        <fullName evidence="1">Uncharacterized protein</fullName>
    </submittedName>
</protein>
<keyword evidence="2" id="KW-1185">Reference proteome</keyword>